<sequence length="379" mass="41825">MTQANTETCASRESINSNSINSVTHLKHKRKNKNTWQPGINSRITEHEAQQNRHFLSHSNGHTSSSTIQCSQQCSRRGNEDQTTHCCSSKRAVLSPRGFYTILPLIVMALLLLLSQAPASTMGQYTESGAWEGLENNTAVNVSAQLATTAFLPCAVRMIGDKQISWIRKRDWHVLTSGLQTFTNDERFTVTHKDGADDWTLNIKFLQKRDNGTYECQISTASGIVSQFVHLHVIVPEAFILGNSEYHVQTGSSINLFCIIEQSPEPPQFVSWEHNGRLLNYDNHRGGVTVETDHGPKTSSRLLISGATITDSGNYTCGAPNTEPAMVHVFVSQGDKTAAIQRRTSGVDIPLCPPFVLVVCLGFLVSGCLQSHSKRFALL</sequence>
<dbReference type="PANTHER" id="PTHR23279">
    <property type="entry name" value="DEFECTIVE PROBOSCIS EXTENSION RESPONSE DPR -RELATED"/>
    <property type="match status" value="1"/>
</dbReference>
<dbReference type="FunFam" id="2.60.40.10:FF:001061">
    <property type="entry name" value="Uncharacterized protein, isoform C"/>
    <property type="match status" value="1"/>
</dbReference>
<dbReference type="FunFam" id="2.60.40.10:FF:000533">
    <property type="entry name" value="Uncharacterized protein, isoform A"/>
    <property type="match status" value="1"/>
</dbReference>
<dbReference type="EMBL" id="IACT01004329">
    <property type="protein sequence ID" value="LAC23525.1"/>
    <property type="molecule type" value="mRNA"/>
</dbReference>
<dbReference type="InterPro" id="IPR036179">
    <property type="entry name" value="Ig-like_dom_sf"/>
</dbReference>
<accession>A0A6A7G0D1</accession>
<proteinExistence type="evidence at transcript level"/>
<protein>
    <submittedName>
        <fullName evidence="3">Neural cell adhesion molecule 1-like isoform X2</fullName>
    </submittedName>
</protein>
<dbReference type="SUPFAM" id="SSF48726">
    <property type="entry name" value="Immunoglobulin"/>
    <property type="match status" value="2"/>
</dbReference>
<feature type="domain" description="Ig-like" evidence="2">
    <location>
        <begin position="236"/>
        <end position="328"/>
    </location>
</feature>
<dbReference type="Pfam" id="PF07686">
    <property type="entry name" value="V-set"/>
    <property type="match status" value="1"/>
</dbReference>
<dbReference type="Gene3D" id="2.60.40.10">
    <property type="entry name" value="Immunoglobulins"/>
    <property type="match status" value="2"/>
</dbReference>
<reference evidence="3" key="1">
    <citation type="submission" date="2017-11" db="EMBL/GenBank/DDBJ databases">
        <title>The sensing device of the deep-sea amphipod.</title>
        <authorList>
            <person name="Kobayashi H."/>
            <person name="Nagahama T."/>
            <person name="Arai W."/>
            <person name="Sasagawa Y."/>
            <person name="Umeda M."/>
            <person name="Hayashi T."/>
            <person name="Nikaido I."/>
            <person name="Watanabe H."/>
            <person name="Oguri K."/>
            <person name="Kitazato H."/>
            <person name="Fujioka K."/>
            <person name="Kido Y."/>
            <person name="Takami H."/>
        </authorList>
    </citation>
    <scope>NUCLEOTIDE SEQUENCE</scope>
    <source>
        <tissue evidence="3">Whole body</tissue>
    </source>
</reference>
<evidence type="ECO:0000313" key="3">
    <source>
        <dbReference type="EMBL" id="LAC23525.1"/>
    </source>
</evidence>
<evidence type="ECO:0000259" key="2">
    <source>
        <dbReference type="PROSITE" id="PS50835"/>
    </source>
</evidence>
<feature type="domain" description="Ig-like" evidence="2">
    <location>
        <begin position="118"/>
        <end position="226"/>
    </location>
</feature>
<dbReference type="SMART" id="SM00408">
    <property type="entry name" value="IGc2"/>
    <property type="match status" value="2"/>
</dbReference>
<dbReference type="InterPro" id="IPR037448">
    <property type="entry name" value="Zig-8"/>
</dbReference>
<dbReference type="InterPro" id="IPR013106">
    <property type="entry name" value="Ig_V-set"/>
</dbReference>
<dbReference type="InterPro" id="IPR007110">
    <property type="entry name" value="Ig-like_dom"/>
</dbReference>
<evidence type="ECO:0000256" key="1">
    <source>
        <dbReference type="SAM" id="Phobius"/>
    </source>
</evidence>
<keyword evidence="1" id="KW-1133">Transmembrane helix</keyword>
<dbReference type="InterPro" id="IPR013783">
    <property type="entry name" value="Ig-like_fold"/>
</dbReference>
<keyword evidence="1" id="KW-0472">Membrane</keyword>
<feature type="transmembrane region" description="Helical" evidence="1">
    <location>
        <begin position="98"/>
        <end position="119"/>
    </location>
</feature>
<dbReference type="Pfam" id="PF13927">
    <property type="entry name" value="Ig_3"/>
    <property type="match status" value="1"/>
</dbReference>
<name>A0A6A7G0D1_9CRUS</name>
<dbReference type="PANTHER" id="PTHR23279:SF45">
    <property type="entry name" value="DEFECTIVE PROBOSCIS EXTENSION RESPONSE 12, ISOFORM C"/>
    <property type="match status" value="1"/>
</dbReference>
<dbReference type="InterPro" id="IPR003598">
    <property type="entry name" value="Ig_sub2"/>
</dbReference>
<dbReference type="GO" id="GO:0032589">
    <property type="term" value="C:neuron projection membrane"/>
    <property type="evidence" value="ECO:0007669"/>
    <property type="project" value="TreeGrafter"/>
</dbReference>
<organism evidence="3">
    <name type="scientific">Hirondellea gigas</name>
    <dbReference type="NCBI Taxonomy" id="1518452"/>
    <lineage>
        <taxon>Eukaryota</taxon>
        <taxon>Metazoa</taxon>
        <taxon>Ecdysozoa</taxon>
        <taxon>Arthropoda</taxon>
        <taxon>Crustacea</taxon>
        <taxon>Multicrustacea</taxon>
        <taxon>Malacostraca</taxon>
        <taxon>Eumalacostraca</taxon>
        <taxon>Peracarida</taxon>
        <taxon>Amphipoda</taxon>
        <taxon>Amphilochidea</taxon>
        <taxon>Lysianassida</taxon>
        <taxon>Lysianassidira</taxon>
        <taxon>Lysianassoidea</taxon>
        <taxon>Lysianassidae</taxon>
        <taxon>Hirondellea</taxon>
    </lineage>
</organism>
<dbReference type="SMART" id="SM00409">
    <property type="entry name" value="IG"/>
    <property type="match status" value="2"/>
</dbReference>
<keyword evidence="1" id="KW-0812">Transmembrane</keyword>
<dbReference type="PROSITE" id="PS50835">
    <property type="entry name" value="IG_LIKE"/>
    <property type="match status" value="2"/>
</dbReference>
<dbReference type="AlphaFoldDB" id="A0A6A7G0D1"/>
<dbReference type="GO" id="GO:0050808">
    <property type="term" value="P:synapse organization"/>
    <property type="evidence" value="ECO:0007669"/>
    <property type="project" value="TreeGrafter"/>
</dbReference>
<dbReference type="InterPro" id="IPR003599">
    <property type="entry name" value="Ig_sub"/>
</dbReference>